<dbReference type="InterPro" id="IPR036388">
    <property type="entry name" value="WH-like_DNA-bd_sf"/>
</dbReference>
<dbReference type="RefSeq" id="WP_104724468.1">
    <property type="nucleotide sequence ID" value="NZ_FZNE01000003.1"/>
</dbReference>
<evidence type="ECO:0000256" key="1">
    <source>
        <dbReference type="ARBA" id="ARBA00004496"/>
    </source>
</evidence>
<sequence>MQNNDILVGLAGHIDHGKTSFIKALNGFDGDESKEEKARGITLDISFSNLKFPSRNIAFIDVPGHEKLIKNMIAGSFSVDVICLIIASDDGLMPQSIEHMQIANFLGIKKCFCVISKCDKSSPHRIQEVKKQIQDFFSSLEISLEKIFTFSTLNQERDKIDILHYLQTLQKPQKEDVGFFRYYIDRAFSISGAGCVVSGSSLSGEIKKGERVFIYDLAKEVNVRGIKIHSDFASSALPSHRVALNLSGVRANELKRGMLISKKGYLRGFDKLDVYLFGFNSLPKYASLHIGAKRVNVKIIPLHFLSSTSCFANLVCEEKIYSIFEEAFILRSNNQTLCGGKILAPITDPIKKTQKVELLTYLLQKDFSKAFLFLASIHLKGFGLISSSQRFALSHFEACKIAKELKEVFFDEKNLVLYSIKSTQKLTQNILSTLEKNPNALLSASSLKLKTPWASEPYLQHILTSLHSYGKLALHNGLYTSKTSKIKNQADFLVDKIYNILLSQSYSPEAPYNIYESLNIDRKSGDDALKKLCASQKVVRLEHNLFITTKALNEILALMRSVIEEKSFIDVGSLKEVLPLSRKYLIAYLEYLDSFEDITKDGTKRIYKHQRRQK</sequence>
<protein>
    <submittedName>
        <fullName evidence="6">Selenocysteine-specific translation elongation factor</fullName>
    </submittedName>
</protein>
<dbReference type="Pfam" id="PF00009">
    <property type="entry name" value="GTP_EFTU"/>
    <property type="match status" value="1"/>
</dbReference>
<keyword evidence="2" id="KW-0963">Cytoplasm</keyword>
<evidence type="ECO:0000259" key="5">
    <source>
        <dbReference type="PROSITE" id="PS51722"/>
    </source>
</evidence>
<dbReference type="InterPro" id="IPR027417">
    <property type="entry name" value="P-loop_NTPase"/>
</dbReference>
<evidence type="ECO:0000313" key="7">
    <source>
        <dbReference type="Proteomes" id="UP000257067"/>
    </source>
</evidence>
<keyword evidence="4" id="KW-0547">Nucleotide-binding</keyword>
<name>A0A3D8IWF6_9HELI</name>
<reference evidence="6 7" key="1">
    <citation type="submission" date="2018-04" db="EMBL/GenBank/DDBJ databases">
        <title>Novel Campyloabacter and Helicobacter Species and Strains.</title>
        <authorList>
            <person name="Mannion A.J."/>
            <person name="Shen Z."/>
            <person name="Fox J.G."/>
        </authorList>
    </citation>
    <scope>NUCLEOTIDE SEQUENCE [LARGE SCALE GENOMIC DNA]</scope>
    <source>
        <strain evidence="6 7">ATCC 700242</strain>
    </source>
</reference>
<dbReference type="GO" id="GO:0005525">
    <property type="term" value="F:GTP binding"/>
    <property type="evidence" value="ECO:0007669"/>
    <property type="project" value="UniProtKB-KW"/>
</dbReference>
<evidence type="ECO:0000256" key="3">
    <source>
        <dbReference type="ARBA" id="ARBA00022917"/>
    </source>
</evidence>
<organism evidence="6 7">
    <name type="scientific">Helicobacter cholecystus</name>
    <dbReference type="NCBI Taxonomy" id="45498"/>
    <lineage>
        <taxon>Bacteria</taxon>
        <taxon>Pseudomonadati</taxon>
        <taxon>Campylobacterota</taxon>
        <taxon>Epsilonproteobacteria</taxon>
        <taxon>Campylobacterales</taxon>
        <taxon>Helicobacteraceae</taxon>
        <taxon>Helicobacter</taxon>
    </lineage>
</organism>
<evidence type="ECO:0000256" key="2">
    <source>
        <dbReference type="ARBA" id="ARBA00022490"/>
    </source>
</evidence>
<dbReference type="SUPFAM" id="SSF50447">
    <property type="entry name" value="Translation proteins"/>
    <property type="match status" value="1"/>
</dbReference>
<dbReference type="Pfam" id="PF09107">
    <property type="entry name" value="WHD_3rd_SelB"/>
    <property type="match status" value="1"/>
</dbReference>
<gene>
    <name evidence="6" type="primary">selB</name>
    <name evidence="6" type="ORF">CQA62_02680</name>
</gene>
<dbReference type="PANTHER" id="PTHR43721:SF22">
    <property type="entry name" value="ELONGATION FACTOR TU, MITOCHONDRIAL"/>
    <property type="match status" value="1"/>
</dbReference>
<comment type="subcellular location">
    <subcellularLocation>
        <location evidence="1">Cytoplasm</location>
    </subcellularLocation>
</comment>
<dbReference type="InterPro" id="IPR004535">
    <property type="entry name" value="Transl_elong_SelB"/>
</dbReference>
<dbReference type="Gene3D" id="3.40.50.300">
    <property type="entry name" value="P-loop containing nucleotide triphosphate hydrolases"/>
    <property type="match status" value="1"/>
</dbReference>
<dbReference type="CDD" id="cd03696">
    <property type="entry name" value="SelB_II"/>
    <property type="match status" value="1"/>
</dbReference>
<dbReference type="GO" id="GO:0001514">
    <property type="term" value="P:selenocysteine incorporation"/>
    <property type="evidence" value="ECO:0007669"/>
    <property type="project" value="InterPro"/>
</dbReference>
<dbReference type="AlphaFoldDB" id="A0A3D8IWF6"/>
<dbReference type="GO" id="GO:0003746">
    <property type="term" value="F:translation elongation factor activity"/>
    <property type="evidence" value="ECO:0007669"/>
    <property type="project" value="UniProtKB-KW"/>
</dbReference>
<evidence type="ECO:0000313" key="6">
    <source>
        <dbReference type="EMBL" id="RDU69572.1"/>
    </source>
</evidence>
<dbReference type="GO" id="GO:0003924">
    <property type="term" value="F:GTPase activity"/>
    <property type="evidence" value="ECO:0007669"/>
    <property type="project" value="InterPro"/>
</dbReference>
<keyword evidence="6" id="KW-0251">Elongation factor</keyword>
<dbReference type="Gene3D" id="1.10.10.10">
    <property type="entry name" value="Winged helix-like DNA-binding domain superfamily/Winged helix DNA-binding domain"/>
    <property type="match status" value="1"/>
</dbReference>
<evidence type="ECO:0000256" key="4">
    <source>
        <dbReference type="ARBA" id="ARBA00023134"/>
    </source>
</evidence>
<dbReference type="InterPro" id="IPR036390">
    <property type="entry name" value="WH_DNA-bd_sf"/>
</dbReference>
<comment type="caution">
    <text evidence="6">The sequence shown here is derived from an EMBL/GenBank/DDBJ whole genome shotgun (WGS) entry which is preliminary data.</text>
</comment>
<accession>A0A3D8IWF6</accession>
<dbReference type="SUPFAM" id="SSF52540">
    <property type="entry name" value="P-loop containing nucleoside triphosphate hydrolases"/>
    <property type="match status" value="1"/>
</dbReference>
<proteinExistence type="predicted"/>
<dbReference type="GO" id="GO:0003723">
    <property type="term" value="F:RNA binding"/>
    <property type="evidence" value="ECO:0007669"/>
    <property type="project" value="InterPro"/>
</dbReference>
<dbReference type="NCBIfam" id="TIGR00475">
    <property type="entry name" value="selB"/>
    <property type="match status" value="1"/>
</dbReference>
<keyword evidence="7" id="KW-1185">Reference proteome</keyword>
<dbReference type="PROSITE" id="PS51722">
    <property type="entry name" value="G_TR_2"/>
    <property type="match status" value="1"/>
</dbReference>
<dbReference type="CDD" id="cd04171">
    <property type="entry name" value="SelB"/>
    <property type="match status" value="1"/>
</dbReference>
<dbReference type="GO" id="GO:0005829">
    <property type="term" value="C:cytosol"/>
    <property type="evidence" value="ECO:0007669"/>
    <property type="project" value="TreeGrafter"/>
</dbReference>
<dbReference type="PANTHER" id="PTHR43721">
    <property type="entry name" value="ELONGATION FACTOR TU-RELATED"/>
    <property type="match status" value="1"/>
</dbReference>
<dbReference type="SUPFAM" id="SSF46785">
    <property type="entry name" value="Winged helix' DNA-binding domain"/>
    <property type="match status" value="1"/>
</dbReference>
<dbReference type="OrthoDB" id="9803139at2"/>
<keyword evidence="4" id="KW-0342">GTP-binding</keyword>
<dbReference type="InterPro" id="IPR015191">
    <property type="entry name" value="SelB_WHD4"/>
</dbReference>
<dbReference type="EMBL" id="NXLU01000002">
    <property type="protein sequence ID" value="RDU69572.1"/>
    <property type="molecule type" value="Genomic_DNA"/>
</dbReference>
<dbReference type="InterPro" id="IPR050055">
    <property type="entry name" value="EF-Tu_GTPase"/>
</dbReference>
<dbReference type="Gene3D" id="2.40.30.10">
    <property type="entry name" value="Translation factors"/>
    <property type="match status" value="1"/>
</dbReference>
<dbReference type="InterPro" id="IPR000795">
    <property type="entry name" value="T_Tr_GTP-bd_dom"/>
</dbReference>
<feature type="domain" description="Tr-type G" evidence="5">
    <location>
        <begin position="3"/>
        <end position="177"/>
    </location>
</feature>
<dbReference type="Proteomes" id="UP000257067">
    <property type="component" value="Unassembled WGS sequence"/>
</dbReference>
<dbReference type="InterPro" id="IPR009000">
    <property type="entry name" value="Transl_B-barrel_sf"/>
</dbReference>
<keyword evidence="3" id="KW-0648">Protein biosynthesis</keyword>